<feature type="domain" description="B5" evidence="1">
    <location>
        <begin position="1"/>
        <end position="83"/>
    </location>
</feature>
<dbReference type="SMART" id="SM00874">
    <property type="entry name" value="B5"/>
    <property type="match status" value="1"/>
</dbReference>
<dbReference type="GO" id="GO:0009328">
    <property type="term" value="C:phenylalanine-tRNA ligase complex"/>
    <property type="evidence" value="ECO:0007669"/>
    <property type="project" value="TreeGrafter"/>
</dbReference>
<dbReference type="GO" id="GO:0003723">
    <property type="term" value="F:RNA binding"/>
    <property type="evidence" value="ECO:0007669"/>
    <property type="project" value="InterPro"/>
</dbReference>
<sequence length="105" mass="12191">VLPKRIRLDLDYLEKLLGIKIPVREIKNILKRLDFQLGGGKVASEAESRKIMIKVPTRRLDVSIPEDLIEEIGRIYGYQKIKSAFPTATLIPPKRNTDRFWEEMT</sequence>
<dbReference type="Gene3D" id="3.30.56.10">
    <property type="match status" value="1"/>
</dbReference>
<dbReference type="EMBL" id="BARU01047410">
    <property type="protein sequence ID" value="GAH99085.1"/>
    <property type="molecule type" value="Genomic_DNA"/>
</dbReference>
<organism evidence="2">
    <name type="scientific">marine sediment metagenome</name>
    <dbReference type="NCBI Taxonomy" id="412755"/>
    <lineage>
        <taxon>unclassified sequences</taxon>
        <taxon>metagenomes</taxon>
        <taxon>ecological metagenomes</taxon>
    </lineage>
</organism>
<dbReference type="PANTHER" id="PTHR10947:SF0">
    <property type="entry name" value="PHENYLALANINE--TRNA LIGASE BETA SUBUNIT"/>
    <property type="match status" value="1"/>
</dbReference>
<feature type="non-terminal residue" evidence="2">
    <location>
        <position position="105"/>
    </location>
</feature>
<evidence type="ECO:0000259" key="1">
    <source>
        <dbReference type="PROSITE" id="PS51483"/>
    </source>
</evidence>
<gene>
    <name evidence="2" type="ORF">S03H2_71055</name>
</gene>
<proteinExistence type="predicted"/>
<dbReference type="Pfam" id="PF03484">
    <property type="entry name" value="B5"/>
    <property type="match status" value="1"/>
</dbReference>
<comment type="caution">
    <text evidence="2">The sequence shown here is derived from an EMBL/GenBank/DDBJ whole genome shotgun (WGS) entry which is preliminary data.</text>
</comment>
<dbReference type="InterPro" id="IPR045060">
    <property type="entry name" value="Phe-tRNA-ligase_IIc_bsu"/>
</dbReference>
<dbReference type="InterPro" id="IPR005147">
    <property type="entry name" value="tRNA_synthase_B5-dom"/>
</dbReference>
<dbReference type="AlphaFoldDB" id="X1KZL9"/>
<accession>X1KZL9</accession>
<dbReference type="GO" id="GO:0006432">
    <property type="term" value="P:phenylalanyl-tRNA aminoacylation"/>
    <property type="evidence" value="ECO:0007669"/>
    <property type="project" value="InterPro"/>
</dbReference>
<dbReference type="GO" id="GO:0000287">
    <property type="term" value="F:magnesium ion binding"/>
    <property type="evidence" value="ECO:0007669"/>
    <property type="project" value="InterPro"/>
</dbReference>
<dbReference type="PROSITE" id="PS51483">
    <property type="entry name" value="B5"/>
    <property type="match status" value="1"/>
</dbReference>
<dbReference type="GO" id="GO:0005524">
    <property type="term" value="F:ATP binding"/>
    <property type="evidence" value="ECO:0007669"/>
    <property type="project" value="InterPro"/>
</dbReference>
<reference evidence="2" key="1">
    <citation type="journal article" date="2014" name="Front. Microbiol.">
        <title>High frequency of phylogenetically diverse reductive dehalogenase-homologous genes in deep subseafloor sedimentary metagenomes.</title>
        <authorList>
            <person name="Kawai M."/>
            <person name="Futagami T."/>
            <person name="Toyoda A."/>
            <person name="Takaki Y."/>
            <person name="Nishi S."/>
            <person name="Hori S."/>
            <person name="Arai W."/>
            <person name="Tsubouchi T."/>
            <person name="Morono Y."/>
            <person name="Uchiyama I."/>
            <person name="Ito T."/>
            <person name="Fujiyama A."/>
            <person name="Inagaki F."/>
            <person name="Takami H."/>
        </authorList>
    </citation>
    <scope>NUCLEOTIDE SEQUENCE</scope>
    <source>
        <strain evidence="2">Expedition CK06-06</strain>
    </source>
</reference>
<dbReference type="GO" id="GO:0004826">
    <property type="term" value="F:phenylalanine-tRNA ligase activity"/>
    <property type="evidence" value="ECO:0007669"/>
    <property type="project" value="InterPro"/>
</dbReference>
<evidence type="ECO:0000313" key="2">
    <source>
        <dbReference type="EMBL" id="GAH99085.1"/>
    </source>
</evidence>
<dbReference type="SUPFAM" id="SSF46955">
    <property type="entry name" value="Putative DNA-binding domain"/>
    <property type="match status" value="1"/>
</dbReference>
<feature type="non-terminal residue" evidence="2">
    <location>
        <position position="1"/>
    </location>
</feature>
<name>X1KZL9_9ZZZZ</name>
<dbReference type="InterPro" id="IPR009061">
    <property type="entry name" value="DNA-bd_dom_put_sf"/>
</dbReference>
<dbReference type="PANTHER" id="PTHR10947">
    <property type="entry name" value="PHENYLALANYL-TRNA SYNTHETASE BETA CHAIN AND LEUCINE-RICH REPEAT-CONTAINING PROTEIN 47"/>
    <property type="match status" value="1"/>
</dbReference>
<protein>
    <recommendedName>
        <fullName evidence="1">B5 domain-containing protein</fullName>
    </recommendedName>
</protein>